<reference evidence="3 4" key="1">
    <citation type="submission" date="2020-03" db="EMBL/GenBank/DDBJ databases">
        <title>Draft Genome Sequence of Cudoniella acicularis.</title>
        <authorList>
            <person name="Buettner E."/>
            <person name="Kellner H."/>
        </authorList>
    </citation>
    <scope>NUCLEOTIDE SEQUENCE [LARGE SCALE GENOMIC DNA]</scope>
    <source>
        <strain evidence="3 4">DSM 108380</strain>
    </source>
</reference>
<dbReference type="InterPro" id="IPR045518">
    <property type="entry name" value="2EXR"/>
</dbReference>
<organism evidence="3 4">
    <name type="scientific">Cudoniella acicularis</name>
    <dbReference type="NCBI Taxonomy" id="354080"/>
    <lineage>
        <taxon>Eukaryota</taxon>
        <taxon>Fungi</taxon>
        <taxon>Dikarya</taxon>
        <taxon>Ascomycota</taxon>
        <taxon>Pezizomycotina</taxon>
        <taxon>Leotiomycetes</taxon>
        <taxon>Helotiales</taxon>
        <taxon>Tricladiaceae</taxon>
        <taxon>Cudoniella</taxon>
    </lineage>
</organism>
<evidence type="ECO:0000259" key="2">
    <source>
        <dbReference type="Pfam" id="PF20150"/>
    </source>
</evidence>
<proteinExistence type="predicted"/>
<dbReference type="OrthoDB" id="3473305at2759"/>
<gene>
    <name evidence="3" type="ORF">G7Y89_g12166</name>
</gene>
<dbReference type="AlphaFoldDB" id="A0A8H4RBR4"/>
<feature type="compositionally biased region" description="Polar residues" evidence="1">
    <location>
        <begin position="308"/>
        <end position="335"/>
    </location>
</feature>
<sequence length="371" mass="41624">MASRMGIGGNRPEFLLGSHNTPPPSDSSPDLPVKHFSMFPQLPAELRAKIWEKAINPRIVRCKRVNESNVFTVPSHSLPLFSVSQESREAAFLYGEYILVSKSPSHVYFSPKFDFLWFDAGWTSLIQRAPPVIQHLPGNNTTPLKQDFIDSLPSGLLNVHNIMVHPNWSNERMKPTVLFARFPQIERVLVAADEKSIGFQSKFLLGTVHDIKMYYAVVKRDGAQVTTPRIAVGCLGWTGAERKKFYHANEDSRQLVAVFEDDAAMKGYLRDLHDEEWNFTQGKFTRPRPSFLVKLQKAQEASKRRKLSNSTIESSMMATTQSTAISNSSLDSAQVSNENSGESSGTTEERQESPNELPTYQDVVNGESSTD</sequence>
<evidence type="ECO:0000256" key="1">
    <source>
        <dbReference type="SAM" id="MobiDB-lite"/>
    </source>
</evidence>
<dbReference type="PANTHER" id="PTHR35910">
    <property type="entry name" value="2EXR DOMAIN-CONTAINING PROTEIN"/>
    <property type="match status" value="1"/>
</dbReference>
<dbReference type="PANTHER" id="PTHR35910:SF1">
    <property type="entry name" value="2EXR DOMAIN-CONTAINING PROTEIN"/>
    <property type="match status" value="1"/>
</dbReference>
<dbReference type="Proteomes" id="UP000566819">
    <property type="component" value="Unassembled WGS sequence"/>
</dbReference>
<feature type="domain" description="2EXR" evidence="2">
    <location>
        <begin position="36"/>
        <end position="116"/>
    </location>
</feature>
<evidence type="ECO:0000313" key="3">
    <source>
        <dbReference type="EMBL" id="KAF4625998.1"/>
    </source>
</evidence>
<accession>A0A8H4RBR4</accession>
<keyword evidence="4" id="KW-1185">Reference proteome</keyword>
<feature type="region of interest" description="Disordered" evidence="1">
    <location>
        <begin position="302"/>
        <end position="371"/>
    </location>
</feature>
<feature type="region of interest" description="Disordered" evidence="1">
    <location>
        <begin position="1"/>
        <end position="29"/>
    </location>
</feature>
<protein>
    <recommendedName>
        <fullName evidence="2">2EXR domain-containing protein</fullName>
    </recommendedName>
</protein>
<comment type="caution">
    <text evidence="3">The sequence shown here is derived from an EMBL/GenBank/DDBJ whole genome shotgun (WGS) entry which is preliminary data.</text>
</comment>
<dbReference type="EMBL" id="JAAMPI010001247">
    <property type="protein sequence ID" value="KAF4625998.1"/>
    <property type="molecule type" value="Genomic_DNA"/>
</dbReference>
<evidence type="ECO:0000313" key="4">
    <source>
        <dbReference type="Proteomes" id="UP000566819"/>
    </source>
</evidence>
<feature type="compositionally biased region" description="Low complexity" evidence="1">
    <location>
        <begin position="336"/>
        <end position="346"/>
    </location>
</feature>
<name>A0A8H4RBR4_9HELO</name>
<dbReference type="Pfam" id="PF20150">
    <property type="entry name" value="2EXR"/>
    <property type="match status" value="1"/>
</dbReference>